<dbReference type="Proteomes" id="UP000253032">
    <property type="component" value="Unassembled WGS sequence"/>
</dbReference>
<reference evidence="13 14" key="1">
    <citation type="journal article" date="2018" name="Microbiome">
        <title>Fine metagenomic profile of the Mediterranean stratified and mixed water columns revealed by assembly and recruitment.</title>
        <authorList>
            <person name="Haro-Moreno J.M."/>
            <person name="Lopez-Perez M."/>
            <person name="De La Torre J.R."/>
            <person name="Picazo A."/>
            <person name="Camacho A."/>
            <person name="Rodriguez-Valera F."/>
        </authorList>
    </citation>
    <scope>NUCLEOTIDE SEQUENCE [LARGE SCALE GENOMIC DNA]</scope>
    <source>
        <strain evidence="13">MED-G84</strain>
    </source>
</reference>
<dbReference type="PANTHER" id="PTHR47234">
    <property type="match status" value="1"/>
</dbReference>
<evidence type="ECO:0000256" key="4">
    <source>
        <dbReference type="ARBA" id="ARBA00022692"/>
    </source>
</evidence>
<keyword evidence="2 8" id="KW-0813">Transport</keyword>
<evidence type="ECO:0000256" key="1">
    <source>
        <dbReference type="ARBA" id="ARBA00004571"/>
    </source>
</evidence>
<dbReference type="Pfam" id="PF07715">
    <property type="entry name" value="Plug"/>
    <property type="match status" value="1"/>
</dbReference>
<evidence type="ECO:0000313" key="14">
    <source>
        <dbReference type="Proteomes" id="UP000253032"/>
    </source>
</evidence>
<evidence type="ECO:0000256" key="2">
    <source>
        <dbReference type="ARBA" id="ARBA00022448"/>
    </source>
</evidence>
<dbReference type="EMBL" id="QOPC01000012">
    <property type="protein sequence ID" value="RCL38192.1"/>
    <property type="molecule type" value="Genomic_DNA"/>
</dbReference>
<dbReference type="PROSITE" id="PS52016">
    <property type="entry name" value="TONB_DEPENDENT_REC_3"/>
    <property type="match status" value="1"/>
</dbReference>
<feature type="domain" description="TonB-dependent receptor plug" evidence="12">
    <location>
        <begin position="50"/>
        <end position="159"/>
    </location>
</feature>
<feature type="chain" id="PRO_5016810604" evidence="10">
    <location>
        <begin position="25"/>
        <end position="998"/>
    </location>
</feature>
<protein>
    <submittedName>
        <fullName evidence="13">TonB-dependent receptor</fullName>
    </submittedName>
</protein>
<organism evidence="13 14">
    <name type="scientific">SAR86 cluster bacterium</name>
    <dbReference type="NCBI Taxonomy" id="2030880"/>
    <lineage>
        <taxon>Bacteria</taxon>
        <taxon>Pseudomonadati</taxon>
        <taxon>Pseudomonadota</taxon>
        <taxon>Gammaproteobacteria</taxon>
        <taxon>SAR86 cluster</taxon>
    </lineage>
</organism>
<evidence type="ECO:0000259" key="11">
    <source>
        <dbReference type="Pfam" id="PF00593"/>
    </source>
</evidence>
<keyword evidence="4 8" id="KW-0812">Transmembrane</keyword>
<keyword evidence="3 8" id="KW-1134">Transmembrane beta strand</keyword>
<evidence type="ECO:0000256" key="10">
    <source>
        <dbReference type="SAM" id="SignalP"/>
    </source>
</evidence>
<keyword evidence="10" id="KW-0732">Signal</keyword>
<feature type="domain" description="TonB-dependent receptor-like beta-barrel" evidence="11">
    <location>
        <begin position="434"/>
        <end position="958"/>
    </location>
</feature>
<evidence type="ECO:0000313" key="13">
    <source>
        <dbReference type="EMBL" id="RCL38192.1"/>
    </source>
</evidence>
<keyword evidence="6 8" id="KW-0472">Membrane</keyword>
<dbReference type="SUPFAM" id="SSF56935">
    <property type="entry name" value="Porins"/>
    <property type="match status" value="1"/>
</dbReference>
<dbReference type="GO" id="GO:0009279">
    <property type="term" value="C:cell outer membrane"/>
    <property type="evidence" value="ECO:0007669"/>
    <property type="project" value="UniProtKB-SubCell"/>
</dbReference>
<proteinExistence type="inferred from homology"/>
<dbReference type="Pfam" id="PF00593">
    <property type="entry name" value="TonB_dep_Rec_b-barrel"/>
    <property type="match status" value="1"/>
</dbReference>
<name>A0A368BMV8_9GAMM</name>
<comment type="subcellular location">
    <subcellularLocation>
        <location evidence="1 8">Cell outer membrane</location>
        <topology evidence="1 8">Multi-pass membrane protein</topology>
    </subcellularLocation>
</comment>
<evidence type="ECO:0000256" key="3">
    <source>
        <dbReference type="ARBA" id="ARBA00022452"/>
    </source>
</evidence>
<accession>A0A368BMV8</accession>
<evidence type="ECO:0000256" key="7">
    <source>
        <dbReference type="ARBA" id="ARBA00023237"/>
    </source>
</evidence>
<dbReference type="Gene3D" id="2.170.130.10">
    <property type="entry name" value="TonB-dependent receptor, plug domain"/>
    <property type="match status" value="1"/>
</dbReference>
<keyword evidence="13" id="KW-0675">Receptor</keyword>
<comment type="caution">
    <text evidence="13">The sequence shown here is derived from an EMBL/GenBank/DDBJ whole genome shotgun (WGS) entry which is preliminary data.</text>
</comment>
<dbReference type="InterPro" id="IPR012910">
    <property type="entry name" value="Plug_dom"/>
</dbReference>
<evidence type="ECO:0000259" key="12">
    <source>
        <dbReference type="Pfam" id="PF07715"/>
    </source>
</evidence>
<dbReference type="InterPro" id="IPR000531">
    <property type="entry name" value="Beta-barrel_TonB"/>
</dbReference>
<dbReference type="InterPro" id="IPR037066">
    <property type="entry name" value="Plug_dom_sf"/>
</dbReference>
<sequence>MKNLKFNSLMTLLIIPLGVSSVFAQDNEAADLEEVVVTGSRIQNPNIVSSSQVQVVDAADIENRGAIRIEEVLNDLPQLAPGQVAQTANGSNGTATANLRNLGCSRTLVLINGKRMAPGTATGASCADISQVPALLIKRVEVLTGGASSVYGSDAIAGVVNFILDDEFEGFKASVTNSFYTHENDNNKLRALHDTYGYKKAPSSVTEGDSVKMSIAFGGSINDGQGHITGFLEHVNTDPILQGAYDGGACALSGGDARCGGSSTIPPGRWYDFGYKNAGYTPINTSVSDYGFDYKLLGDEFVDRAGQLYNYNPTNHYQRPQDKINAGFFSKYSITDNDEVYADVRYTKNKSPSQIAYSGTFGDLRSVPCYNANFSQQIYNAVCGNWTGMGGSYAPNFATGAEALAYISSLDGQVADGSILGYSAPIRSLKRNVEGGPRKYTQSYTNITASVGMRGDINDDWRYDISYQTSQVDYSQEIQNDLSVTKLLRATNVINVAGVPTCVSKLNGTDDNCIPYNLFSGGLPRDGGIQAIWDANPAIQTYMAIPNFILGDSSETIFQAFIEGTTSFSIPGAPSPVSMVVGYESRELESDYRPDASSQAADRTGAGGPIVALAGKYDVKEYFFEFGIPVTESLNLEAGMRFADYSTDNDTDAFKIGAFYQLNDELSFRGTLQTATRHGSITELYRGQGASLTDLDPDPCGTNPESGAAPSATQAQCANTGLAASMYGSDLKSPADQYNILTGGNPNLRPEESESTTIGVVWTPSSMDGLTVTLDYFDILVEDRIGTIPAQTSLDKCLATGNTTFCSLIERDPVMGSLWVSPGRIITTNTNVAETSTSGFDIIFDYVLDTGIGPIGLKGISTIVDSDTLIVLPGEPELECAGKYGSSCGKNPVPEFSGNYSAELSKGNFDYTLGLRYLGETDTLNSDNIDFDAKTYVDATVKYSMNENISFSLGASNLFDEDPVYTSSAGTAPGNGNTFPGYFDALGTYVFLNISVQY</sequence>
<gene>
    <name evidence="13" type="ORF">DBW98_02760</name>
</gene>
<evidence type="ECO:0000256" key="8">
    <source>
        <dbReference type="PROSITE-ProRule" id="PRU01360"/>
    </source>
</evidence>
<dbReference type="PANTHER" id="PTHR47234:SF2">
    <property type="entry name" value="TONB-DEPENDENT RECEPTOR"/>
    <property type="match status" value="1"/>
</dbReference>
<dbReference type="InterPro" id="IPR039426">
    <property type="entry name" value="TonB-dep_rcpt-like"/>
</dbReference>
<keyword evidence="7 8" id="KW-0998">Cell outer membrane</keyword>
<dbReference type="InterPro" id="IPR036942">
    <property type="entry name" value="Beta-barrel_TonB_sf"/>
</dbReference>
<evidence type="ECO:0000256" key="6">
    <source>
        <dbReference type="ARBA" id="ARBA00023136"/>
    </source>
</evidence>
<dbReference type="Gene3D" id="2.40.170.20">
    <property type="entry name" value="TonB-dependent receptor, beta-barrel domain"/>
    <property type="match status" value="1"/>
</dbReference>
<dbReference type="AlphaFoldDB" id="A0A368BMV8"/>
<evidence type="ECO:0000256" key="5">
    <source>
        <dbReference type="ARBA" id="ARBA00023077"/>
    </source>
</evidence>
<evidence type="ECO:0000256" key="9">
    <source>
        <dbReference type="RuleBase" id="RU003357"/>
    </source>
</evidence>
<comment type="similarity">
    <text evidence="8 9">Belongs to the TonB-dependent receptor family.</text>
</comment>
<feature type="signal peptide" evidence="10">
    <location>
        <begin position="1"/>
        <end position="24"/>
    </location>
</feature>
<keyword evidence="5 9" id="KW-0798">TonB box</keyword>